<dbReference type="InterPro" id="IPR007321">
    <property type="entry name" value="Transposase_28"/>
</dbReference>
<feature type="region of interest" description="Disordered" evidence="1">
    <location>
        <begin position="242"/>
        <end position="298"/>
    </location>
</feature>
<evidence type="ECO:0000256" key="1">
    <source>
        <dbReference type="SAM" id="MobiDB-lite"/>
    </source>
</evidence>
<dbReference type="AlphaFoldDB" id="A0AAP0MAC3"/>
<feature type="compositionally biased region" description="Basic and acidic residues" evidence="1">
    <location>
        <begin position="550"/>
        <end position="560"/>
    </location>
</feature>
<name>A0AAP0MAC3_9ROSI</name>
<dbReference type="EMBL" id="JBCGBO010000005">
    <property type="protein sequence ID" value="KAK9201751.1"/>
    <property type="molecule type" value="Genomic_DNA"/>
</dbReference>
<sequence length="645" mass="71546">MKRVWLRRDGRDRDFENERIKNKSMMACLNMEPYMSHLRRKVVDARFWLSSFYDQGLCSINFTTTRISPREASSSEVPAHTDRSEYAGCFPGTNPPTLKSDMKVRGTLATDLMAFGLPLNPSFPQSTSVILPPLEREFPISVVVGGCVAFEIGLADDVLVDEQDIPAPVPLLPGSYRTHLLADFCHQTSAHHIWSRRSISLKHRSPSFWCWGMSKGKENVIEVDDDELDFLPSLLTDPAFDPGIPLEPIRSSVGTSARRIDSDEEGSSGSENTLSEGRGDDSGEVFPSGVSRPEGRSTIGGRALSRDYAIDYMTCTTTFDELNDLRLRYNIPGEIPLKVPGKKDTPSQPPRGYVTLYLDSFKYGLRCPVQPYFAQILNGLNLSPGQLNPNGWRVLSGLFILWDRCCQSEPTVDEVKHLYQLKSSPKDAGWYYFQSSTKTRKPITDLPTGGGGNWKRKFFFAEGPWGQVAQIDGKDYRVPLRFTVPGCLLALDVLCPFLGCSFLAQTWPAQTGRGCASQFLLESRLILPGHKMKDAVIGALNRKRHRPQTTKRDQNKDAPTAKRTNIVQQVSPLKTLPPAPAKVGETSGATTDPASSSPLVGPRSRLPDSRAEHLVPYLNELSKLVSKKDLEDFDGCTLGELVGAM</sequence>
<evidence type="ECO:0000313" key="4">
    <source>
        <dbReference type="Proteomes" id="UP001428341"/>
    </source>
</evidence>
<dbReference type="PANTHER" id="PTHR31099">
    <property type="entry name" value="OS06G0165300 PROTEIN"/>
    <property type="match status" value="1"/>
</dbReference>
<evidence type="ECO:0000313" key="3">
    <source>
        <dbReference type="EMBL" id="KAK9201751.1"/>
    </source>
</evidence>
<accession>A0AAP0MAC3</accession>
<protein>
    <recommendedName>
        <fullName evidence="2">Transposase (putative) gypsy type domain-containing protein</fullName>
    </recommendedName>
</protein>
<feature type="compositionally biased region" description="Polar residues" evidence="1">
    <location>
        <begin position="587"/>
        <end position="598"/>
    </location>
</feature>
<proteinExistence type="predicted"/>
<dbReference type="Pfam" id="PF04195">
    <property type="entry name" value="Transposase_28"/>
    <property type="match status" value="1"/>
</dbReference>
<dbReference type="Proteomes" id="UP001428341">
    <property type="component" value="Unassembled WGS sequence"/>
</dbReference>
<organism evidence="3 4">
    <name type="scientific">Citrus x changshan-huyou</name>
    <dbReference type="NCBI Taxonomy" id="2935761"/>
    <lineage>
        <taxon>Eukaryota</taxon>
        <taxon>Viridiplantae</taxon>
        <taxon>Streptophyta</taxon>
        <taxon>Embryophyta</taxon>
        <taxon>Tracheophyta</taxon>
        <taxon>Spermatophyta</taxon>
        <taxon>Magnoliopsida</taxon>
        <taxon>eudicotyledons</taxon>
        <taxon>Gunneridae</taxon>
        <taxon>Pentapetalae</taxon>
        <taxon>rosids</taxon>
        <taxon>malvids</taxon>
        <taxon>Sapindales</taxon>
        <taxon>Rutaceae</taxon>
        <taxon>Aurantioideae</taxon>
        <taxon>Citrus</taxon>
    </lineage>
</organism>
<comment type="caution">
    <text evidence="3">The sequence shown here is derived from an EMBL/GenBank/DDBJ whole genome shotgun (WGS) entry which is preliminary data.</text>
</comment>
<feature type="compositionally biased region" description="Polar residues" evidence="1">
    <location>
        <begin position="562"/>
        <end position="572"/>
    </location>
</feature>
<evidence type="ECO:0000259" key="2">
    <source>
        <dbReference type="Pfam" id="PF04195"/>
    </source>
</evidence>
<feature type="domain" description="Transposase (putative) gypsy type" evidence="2">
    <location>
        <begin position="357"/>
        <end position="422"/>
    </location>
</feature>
<gene>
    <name evidence="3" type="ORF">WN944_016957</name>
</gene>
<keyword evidence="4" id="KW-1185">Reference proteome</keyword>
<feature type="region of interest" description="Disordered" evidence="1">
    <location>
        <begin position="539"/>
        <end position="607"/>
    </location>
</feature>
<reference evidence="3 4" key="1">
    <citation type="submission" date="2024-05" db="EMBL/GenBank/DDBJ databases">
        <title>Haplotype-resolved chromosome-level genome assembly of Huyou (Citrus changshanensis).</title>
        <authorList>
            <person name="Miao C."/>
            <person name="Chen W."/>
            <person name="Wu Y."/>
            <person name="Wang L."/>
            <person name="Zhao S."/>
            <person name="Grierson D."/>
            <person name="Xu C."/>
            <person name="Chen K."/>
        </authorList>
    </citation>
    <scope>NUCLEOTIDE SEQUENCE [LARGE SCALE GENOMIC DNA]</scope>
    <source>
        <strain evidence="3">01-14</strain>
        <tissue evidence="3">Leaf</tissue>
    </source>
</reference>
<dbReference type="PANTHER" id="PTHR31099:SF37">
    <property type="entry name" value="MYOSIN HEAVY CHAIN-LIKE PROTEIN"/>
    <property type="match status" value="1"/>
</dbReference>